<proteinExistence type="predicted"/>
<evidence type="ECO:0000256" key="1">
    <source>
        <dbReference type="SAM" id="MobiDB-lite"/>
    </source>
</evidence>
<feature type="region of interest" description="Disordered" evidence="1">
    <location>
        <begin position="1"/>
        <end position="83"/>
    </location>
</feature>
<gene>
    <name evidence="2" type="ORF">QQF64_019070</name>
</gene>
<accession>A0ABR3LHU1</accession>
<evidence type="ECO:0000313" key="3">
    <source>
        <dbReference type="Proteomes" id="UP001558613"/>
    </source>
</evidence>
<dbReference type="EMBL" id="JAYMGO010000022">
    <property type="protein sequence ID" value="KAL1251274.1"/>
    <property type="molecule type" value="Genomic_DNA"/>
</dbReference>
<evidence type="ECO:0000313" key="2">
    <source>
        <dbReference type="EMBL" id="KAL1251274.1"/>
    </source>
</evidence>
<dbReference type="Proteomes" id="UP001558613">
    <property type="component" value="Unassembled WGS sequence"/>
</dbReference>
<reference evidence="2 3" key="1">
    <citation type="submission" date="2023-09" db="EMBL/GenBank/DDBJ databases">
        <authorList>
            <person name="Wang M."/>
        </authorList>
    </citation>
    <scope>NUCLEOTIDE SEQUENCE [LARGE SCALE GENOMIC DNA]</scope>
    <source>
        <strain evidence="2">GT-2023</strain>
        <tissue evidence="2">Liver</tissue>
    </source>
</reference>
<keyword evidence="3" id="KW-1185">Reference proteome</keyword>
<feature type="compositionally biased region" description="Basic and acidic residues" evidence="1">
    <location>
        <begin position="1"/>
        <end position="24"/>
    </location>
</feature>
<comment type="caution">
    <text evidence="2">The sequence shown here is derived from an EMBL/GenBank/DDBJ whole genome shotgun (WGS) entry which is preliminary data.</text>
</comment>
<protein>
    <submittedName>
        <fullName evidence="2">Uncharacterized protein</fullName>
    </submittedName>
</protein>
<organism evidence="2 3">
    <name type="scientific">Cirrhinus molitorella</name>
    <name type="common">mud carp</name>
    <dbReference type="NCBI Taxonomy" id="172907"/>
    <lineage>
        <taxon>Eukaryota</taxon>
        <taxon>Metazoa</taxon>
        <taxon>Chordata</taxon>
        <taxon>Craniata</taxon>
        <taxon>Vertebrata</taxon>
        <taxon>Euteleostomi</taxon>
        <taxon>Actinopterygii</taxon>
        <taxon>Neopterygii</taxon>
        <taxon>Teleostei</taxon>
        <taxon>Ostariophysi</taxon>
        <taxon>Cypriniformes</taxon>
        <taxon>Cyprinidae</taxon>
        <taxon>Labeoninae</taxon>
        <taxon>Labeonini</taxon>
        <taxon>Cirrhinus</taxon>
    </lineage>
</organism>
<feature type="compositionally biased region" description="Low complexity" evidence="1">
    <location>
        <begin position="25"/>
        <end position="39"/>
    </location>
</feature>
<name>A0ABR3LHU1_9TELE</name>
<sequence length="83" mass="8915">MHWPETRVRDDVRSDDTAHQRHEAAAGARTEAATAGTGRDAPNPADAPVHRILRKKDAPVRRQGARRSRARLSDSGGVGGGII</sequence>